<proteinExistence type="predicted"/>
<comment type="caution">
    <text evidence="12">The sequence shown here is derived from an EMBL/GenBank/DDBJ whole genome shotgun (WGS) entry which is preliminary data.</text>
</comment>
<dbReference type="GO" id="GO:0009897">
    <property type="term" value="C:external side of plasma membrane"/>
    <property type="evidence" value="ECO:0007669"/>
    <property type="project" value="TreeGrafter"/>
</dbReference>
<keyword evidence="13" id="KW-1185">Reference proteome</keyword>
<dbReference type="AlphaFoldDB" id="A0A9Q1D6Q0"/>
<feature type="domain" description="Fibronectin type-III" evidence="11">
    <location>
        <begin position="134"/>
        <end position="237"/>
    </location>
</feature>
<evidence type="ECO:0000256" key="6">
    <source>
        <dbReference type="ARBA" id="ARBA00023170"/>
    </source>
</evidence>
<keyword evidence="2 9" id="KW-0812">Transmembrane</keyword>
<evidence type="ECO:0000256" key="10">
    <source>
        <dbReference type="SAM" id="SignalP"/>
    </source>
</evidence>
<keyword evidence="7" id="KW-0325">Glycoprotein</keyword>
<feature type="region of interest" description="Disordered" evidence="8">
    <location>
        <begin position="332"/>
        <end position="377"/>
    </location>
</feature>
<dbReference type="GO" id="GO:0004896">
    <property type="term" value="F:cytokine receptor activity"/>
    <property type="evidence" value="ECO:0007669"/>
    <property type="project" value="TreeGrafter"/>
</dbReference>
<dbReference type="Gene3D" id="2.60.40.10">
    <property type="entry name" value="Immunoglobulins"/>
    <property type="match status" value="2"/>
</dbReference>
<evidence type="ECO:0000256" key="8">
    <source>
        <dbReference type="SAM" id="MobiDB-lite"/>
    </source>
</evidence>
<dbReference type="OrthoDB" id="9890215at2759"/>
<evidence type="ECO:0000256" key="3">
    <source>
        <dbReference type="ARBA" id="ARBA00022729"/>
    </source>
</evidence>
<dbReference type="Proteomes" id="UP001152803">
    <property type="component" value="Unassembled WGS sequence"/>
</dbReference>
<evidence type="ECO:0000256" key="5">
    <source>
        <dbReference type="ARBA" id="ARBA00023136"/>
    </source>
</evidence>
<dbReference type="InterPro" id="IPR025871">
    <property type="entry name" value="GHBP"/>
</dbReference>
<evidence type="ECO:0000256" key="2">
    <source>
        <dbReference type="ARBA" id="ARBA00022692"/>
    </source>
</evidence>
<dbReference type="SUPFAM" id="SSF49265">
    <property type="entry name" value="Fibronectin type III"/>
    <property type="match status" value="2"/>
</dbReference>
<keyword evidence="5 9" id="KW-0472">Membrane</keyword>
<dbReference type="PANTHER" id="PTHR23037">
    <property type="entry name" value="CYTOKINE RECEPTOR"/>
    <property type="match status" value="1"/>
</dbReference>
<name>A0A9Q1D6Q0_CONCO</name>
<feature type="chain" id="PRO_5040113591" description="Fibronectin type-III domain-containing protein" evidence="10">
    <location>
        <begin position="22"/>
        <end position="505"/>
    </location>
</feature>
<dbReference type="InterPro" id="IPR003961">
    <property type="entry name" value="FN3_dom"/>
</dbReference>
<reference evidence="12" key="1">
    <citation type="journal article" date="2023" name="Science">
        <title>Genome structures resolve the early diversification of teleost fishes.</title>
        <authorList>
            <person name="Parey E."/>
            <person name="Louis A."/>
            <person name="Montfort J."/>
            <person name="Bouchez O."/>
            <person name="Roques C."/>
            <person name="Iampietro C."/>
            <person name="Lluch J."/>
            <person name="Castinel A."/>
            <person name="Donnadieu C."/>
            <person name="Desvignes T."/>
            <person name="Floi Bucao C."/>
            <person name="Jouanno E."/>
            <person name="Wen M."/>
            <person name="Mejri S."/>
            <person name="Dirks R."/>
            <person name="Jansen H."/>
            <person name="Henkel C."/>
            <person name="Chen W.J."/>
            <person name="Zahm M."/>
            <person name="Cabau C."/>
            <person name="Klopp C."/>
            <person name="Thompson A.W."/>
            <person name="Robinson-Rechavi M."/>
            <person name="Braasch I."/>
            <person name="Lecointre G."/>
            <person name="Bobe J."/>
            <person name="Postlethwait J.H."/>
            <person name="Berthelot C."/>
            <person name="Roest Crollius H."/>
            <person name="Guiguen Y."/>
        </authorList>
    </citation>
    <scope>NUCLEOTIDE SEQUENCE</scope>
    <source>
        <strain evidence="12">Concon-B</strain>
    </source>
</reference>
<evidence type="ECO:0000313" key="13">
    <source>
        <dbReference type="Proteomes" id="UP001152803"/>
    </source>
</evidence>
<evidence type="ECO:0000256" key="7">
    <source>
        <dbReference type="ARBA" id="ARBA00023180"/>
    </source>
</evidence>
<feature type="signal peptide" evidence="10">
    <location>
        <begin position="1"/>
        <end position="21"/>
    </location>
</feature>
<keyword evidence="4 9" id="KW-1133">Transmembrane helix</keyword>
<comment type="subcellular location">
    <subcellularLocation>
        <location evidence="1">Membrane</location>
        <topology evidence="1">Single-pass type I membrane protein</topology>
    </subcellularLocation>
</comment>
<evidence type="ECO:0000256" key="9">
    <source>
        <dbReference type="SAM" id="Phobius"/>
    </source>
</evidence>
<evidence type="ECO:0000256" key="1">
    <source>
        <dbReference type="ARBA" id="ARBA00004479"/>
    </source>
</evidence>
<evidence type="ECO:0000259" key="11">
    <source>
        <dbReference type="PROSITE" id="PS50853"/>
    </source>
</evidence>
<evidence type="ECO:0000256" key="4">
    <source>
        <dbReference type="ARBA" id="ARBA00022989"/>
    </source>
</evidence>
<dbReference type="InterPro" id="IPR013783">
    <property type="entry name" value="Ig-like_fold"/>
</dbReference>
<dbReference type="PANTHER" id="PTHR23037:SF46">
    <property type="entry name" value="INTERLEUKIN 5 RECEPTOR SUBUNIT ALPHA"/>
    <property type="match status" value="1"/>
</dbReference>
<dbReference type="Pfam" id="PF12772">
    <property type="entry name" value="GHBP"/>
    <property type="match status" value="1"/>
</dbReference>
<evidence type="ECO:0000313" key="12">
    <source>
        <dbReference type="EMBL" id="KAJ8260741.1"/>
    </source>
</evidence>
<dbReference type="EMBL" id="JAFJMO010000012">
    <property type="protein sequence ID" value="KAJ8260741.1"/>
    <property type="molecule type" value="Genomic_DNA"/>
</dbReference>
<dbReference type="CDD" id="cd00063">
    <property type="entry name" value="FN3"/>
    <property type="match status" value="1"/>
</dbReference>
<keyword evidence="3 10" id="KW-0732">Signal</keyword>
<organism evidence="12 13">
    <name type="scientific">Conger conger</name>
    <name type="common">Conger eel</name>
    <name type="synonym">Muraena conger</name>
    <dbReference type="NCBI Taxonomy" id="82655"/>
    <lineage>
        <taxon>Eukaryota</taxon>
        <taxon>Metazoa</taxon>
        <taxon>Chordata</taxon>
        <taxon>Craniata</taxon>
        <taxon>Vertebrata</taxon>
        <taxon>Euteleostomi</taxon>
        <taxon>Actinopterygii</taxon>
        <taxon>Neopterygii</taxon>
        <taxon>Teleostei</taxon>
        <taxon>Anguilliformes</taxon>
        <taxon>Congridae</taxon>
        <taxon>Conger</taxon>
    </lineage>
</organism>
<dbReference type="PROSITE" id="PS50853">
    <property type="entry name" value="FN3"/>
    <property type="match status" value="1"/>
</dbReference>
<gene>
    <name evidence="12" type="ORF">COCON_G00164640</name>
</gene>
<dbReference type="InterPro" id="IPR036116">
    <property type="entry name" value="FN3_sf"/>
</dbReference>
<protein>
    <recommendedName>
        <fullName evidence="11">Fibronectin type-III domain-containing protein</fullName>
    </recommendedName>
</protein>
<feature type="transmembrane region" description="Helical" evidence="9">
    <location>
        <begin position="244"/>
        <end position="266"/>
    </location>
</feature>
<sequence>MAITLHLVLALLTGVGSLASTAPPTASKAHPRGPHFTSCLSREMETFRCSWSAGSFQNLSEPGALRVFFLKNSVSPKVWQECPQYSWSELGECFFNKTHTSIWTTYCLHLVSRDRGVTYDNTCFSVENIVRPDPPAGLNWTLLNVSQTALHFDALLRWRPPPSADVEKGWMSLVYEVQYREESAPHWRTLSWEKSPYQSLYGLRVDTQYQARVRCKMLAFVNAGEFSEPVLISVPKVPSEESRFPAVALLIFGTVGVGVLFLLIIYSQQQRLMVIFLPRVPGPKIKGIDPELLKKGNVEQLNSMLNSQLSYKPGVPVEDPWVEHIALDFSESGEGPWDTQSLLQAAPPTAYDPPIRDDDSGRASCCEPDLSDPPESTVLPAPPLDPSFYTQVGEVTQGGVVVLASGPEEEEEEGVGKKSTLPLVVSMGGYTSEEDARHLSPAPSPTLNYTLVMDVSDPHKLLLNLTPLPKPLPLASTVQSGTAPAKPLPLPTAYLSPELLPSVVP</sequence>
<accession>A0A9Q1D6Q0</accession>
<keyword evidence="6" id="KW-0675">Receptor</keyword>